<evidence type="ECO:0000313" key="3">
    <source>
        <dbReference type="Proteomes" id="UP000198703"/>
    </source>
</evidence>
<sequence length="124" mass="13670">MAEFAPGDVVVLKSGSMRMLVERIEGENAAVVWANDGGIGRDVLPIFALNKWEHRPDAGDRPAPRPRPREDGDRPARPFGGDRKGPSKPYGKPADRDGPRDGPRPPKPGMDGKPRQKTHFRKDD</sequence>
<evidence type="ECO:0000256" key="1">
    <source>
        <dbReference type="SAM" id="MobiDB-lite"/>
    </source>
</evidence>
<proteinExistence type="predicted"/>
<feature type="compositionally biased region" description="Basic residues" evidence="1">
    <location>
        <begin position="115"/>
        <end position="124"/>
    </location>
</feature>
<accession>A0A1H4DX94</accession>
<feature type="region of interest" description="Disordered" evidence="1">
    <location>
        <begin position="51"/>
        <end position="124"/>
    </location>
</feature>
<dbReference type="EMBL" id="FNQM01000011">
    <property type="protein sequence ID" value="SEA77128.1"/>
    <property type="molecule type" value="Genomic_DNA"/>
</dbReference>
<dbReference type="OrthoDB" id="7877099at2"/>
<name>A0A1H4DX94_9RHOB</name>
<feature type="compositionally biased region" description="Basic and acidic residues" evidence="1">
    <location>
        <begin position="51"/>
        <end position="85"/>
    </location>
</feature>
<dbReference type="Proteomes" id="UP000198703">
    <property type="component" value="Unassembled WGS sequence"/>
</dbReference>
<keyword evidence="3" id="KW-1185">Reference proteome</keyword>
<organism evidence="2 3">
    <name type="scientific">Rubrimonas cliftonensis</name>
    <dbReference type="NCBI Taxonomy" id="89524"/>
    <lineage>
        <taxon>Bacteria</taxon>
        <taxon>Pseudomonadati</taxon>
        <taxon>Pseudomonadota</taxon>
        <taxon>Alphaproteobacteria</taxon>
        <taxon>Rhodobacterales</taxon>
        <taxon>Paracoccaceae</taxon>
        <taxon>Rubrimonas</taxon>
    </lineage>
</organism>
<dbReference type="RefSeq" id="WP_139284089.1">
    <property type="nucleotide sequence ID" value="NZ_FNQM01000011.1"/>
</dbReference>
<gene>
    <name evidence="2" type="ORF">SAMN05444370_11183</name>
</gene>
<feature type="compositionally biased region" description="Basic and acidic residues" evidence="1">
    <location>
        <begin position="93"/>
        <end position="114"/>
    </location>
</feature>
<evidence type="ECO:0008006" key="4">
    <source>
        <dbReference type="Google" id="ProtNLM"/>
    </source>
</evidence>
<dbReference type="STRING" id="89524.SAMN05444370_11183"/>
<dbReference type="AlphaFoldDB" id="A0A1H4DX94"/>
<protein>
    <recommendedName>
        <fullName evidence="4">DUF2158 domain-containing protein</fullName>
    </recommendedName>
</protein>
<reference evidence="2 3" key="1">
    <citation type="submission" date="2016-10" db="EMBL/GenBank/DDBJ databases">
        <authorList>
            <person name="de Groot N.N."/>
        </authorList>
    </citation>
    <scope>NUCLEOTIDE SEQUENCE [LARGE SCALE GENOMIC DNA]</scope>
    <source>
        <strain evidence="2 3">DSM 15345</strain>
    </source>
</reference>
<evidence type="ECO:0000313" key="2">
    <source>
        <dbReference type="EMBL" id="SEA77128.1"/>
    </source>
</evidence>